<accession>A0ABN6P7V9</accession>
<organism evidence="4 5">
    <name type="scientific">Roseomonas fluvialis</name>
    <dbReference type="NCBI Taxonomy" id="1750527"/>
    <lineage>
        <taxon>Bacteria</taxon>
        <taxon>Pseudomonadati</taxon>
        <taxon>Pseudomonadota</taxon>
        <taxon>Alphaproteobacteria</taxon>
        <taxon>Acetobacterales</taxon>
        <taxon>Roseomonadaceae</taxon>
        <taxon>Roseomonas</taxon>
    </lineage>
</organism>
<dbReference type="InterPro" id="IPR045220">
    <property type="entry name" value="FRHB/FDHB/HCAR-like"/>
</dbReference>
<evidence type="ECO:0000313" key="5">
    <source>
        <dbReference type="Proteomes" id="UP000831327"/>
    </source>
</evidence>
<evidence type="ECO:0000313" key="4">
    <source>
        <dbReference type="EMBL" id="BDG73872.1"/>
    </source>
</evidence>
<dbReference type="EMBL" id="AP025637">
    <property type="protein sequence ID" value="BDG73872.1"/>
    <property type="molecule type" value="Genomic_DNA"/>
</dbReference>
<evidence type="ECO:0000259" key="3">
    <source>
        <dbReference type="Pfam" id="PF04432"/>
    </source>
</evidence>
<proteinExistence type="predicted"/>
<keyword evidence="5" id="KW-1185">Reference proteome</keyword>
<dbReference type="RefSeq" id="WP_244408077.1">
    <property type="nucleotide sequence ID" value="NZ_AP025637.1"/>
</dbReference>
<dbReference type="PANTHER" id="PTHR31332:SF0">
    <property type="entry name" value="7-HYDROXYMETHYL CHLOROPHYLL A REDUCTASE, CHLOROPLASTIC"/>
    <property type="match status" value="1"/>
</dbReference>
<evidence type="ECO:0000259" key="2">
    <source>
        <dbReference type="Pfam" id="PF04422"/>
    </source>
</evidence>
<dbReference type="Pfam" id="PF04422">
    <property type="entry name" value="FrhB_FdhB_N"/>
    <property type="match status" value="1"/>
</dbReference>
<feature type="domain" description="Coenzyme F420 hydrogenase/dehydrogenase beta subunit C-terminal" evidence="3">
    <location>
        <begin position="154"/>
        <end position="292"/>
    </location>
</feature>
<reference evidence="4 5" key="1">
    <citation type="journal article" date="2016" name="Microbes Environ.">
        <title>Phylogenetically diverse aerobic anoxygenic phototrophic bacteria isolated from epilithic biofilms in Tama river, Japan.</title>
        <authorList>
            <person name="Hirose S."/>
            <person name="Matsuura K."/>
            <person name="Haruta S."/>
        </authorList>
    </citation>
    <scope>NUCLEOTIDE SEQUENCE [LARGE SCALE GENOMIC DNA]</scope>
    <source>
        <strain evidence="4 5">S08</strain>
    </source>
</reference>
<name>A0ABN6P7V9_9PROT</name>
<protein>
    <submittedName>
        <fullName evidence="4">Coenzyme F420 hydrogenase subunit beta</fullName>
    </submittedName>
</protein>
<dbReference type="InterPro" id="IPR007525">
    <property type="entry name" value="FrhB_FdhB_C"/>
</dbReference>
<feature type="region of interest" description="Disordered" evidence="1">
    <location>
        <begin position="397"/>
        <end position="422"/>
    </location>
</feature>
<sequence length="422" mass="46629">MSLTAPPLREAEPRGLCTDCGVSRMADARACGVACQFIKPDYPALEARVHGRTRDPARPDEAYFGPFRRMVRAALKRPASGAQWTGITTRIAERLLESGAVTAVLTMAPDPDDRWKPVPVLVTKPEHLAQCRGMRMGYAPLLALLEPAAAAGHKRIAVVGIPCQVYALRALEDRLGFEDIFVIGTPCSDNTTTENFHKFLALVDPSPATVTYLEFRADYHVEIRHDDGRKREIPFLLLPLADLPGDFFPLTCRTCVDYTNVLADITVGYMGGTGAQWLIVRNARGEALLSLLGDEVLVESPRDSGRRTAAVRGFMANTERAAGGLPLRRMPNWARPIVAWLQPRIGPRGLEFARARVEMKAIETVLHLRRQKPGMMRNMIPRHVWALVERYGLKPGPEEARESLAPPPVRAQKAATTEGPRP</sequence>
<evidence type="ECO:0000256" key="1">
    <source>
        <dbReference type="SAM" id="MobiDB-lite"/>
    </source>
</evidence>
<feature type="domain" description="Coenzyme F420 hydrogenase/dehydrogenase beta subunit N-terminal" evidence="2">
    <location>
        <begin position="70"/>
        <end position="146"/>
    </location>
</feature>
<dbReference type="Proteomes" id="UP000831327">
    <property type="component" value="Chromosome"/>
</dbReference>
<gene>
    <name evidence="4" type="ORF">Rmf_38010</name>
</gene>
<dbReference type="InterPro" id="IPR007516">
    <property type="entry name" value="Co_F420_Hydgase/DH_bsu_N"/>
</dbReference>
<dbReference type="PANTHER" id="PTHR31332">
    <property type="entry name" value="7-HYDROXYMETHYL CHLOROPHYLL A REDUCTASE, CHLOROPLASTIC"/>
    <property type="match status" value="1"/>
</dbReference>
<dbReference type="Pfam" id="PF04432">
    <property type="entry name" value="FrhB_FdhB_C"/>
    <property type="match status" value="1"/>
</dbReference>